<dbReference type="Proteomes" id="UP000094008">
    <property type="component" value="Unassembled WGS sequence"/>
</dbReference>
<accession>A0A1A0VZM5</accession>
<sequence>MHFDQAPAEFSDTKKAMLGELQAEAIQHWDNLPPAPGEAEHEANGNRAYDRDVMEKWGTGETYSPTHTQFASDLLVDCRTDLLRISAILDQHRQDEDALLALADITEDLHALRASRRLNRSEHFGALKAIAAGDRTRIVAAAEYAQWISDSIRWEAARCEKEIQAVLEAFADADDLTLIRHAMPLAREVIAPGDPPPPPTRLESADTLPERARSQLDSIQQWAGQAAWAIGLSDTPTMKALCQHVATFRAWLLST</sequence>
<organism evidence="1 2">
    <name type="scientific">Mycolicibacterium peregrinum</name>
    <name type="common">Mycobacterium peregrinum</name>
    <dbReference type="NCBI Taxonomy" id="43304"/>
    <lineage>
        <taxon>Bacteria</taxon>
        <taxon>Bacillati</taxon>
        <taxon>Actinomycetota</taxon>
        <taxon>Actinomycetes</taxon>
        <taxon>Mycobacteriales</taxon>
        <taxon>Mycobacteriaceae</taxon>
        <taxon>Mycolicibacterium</taxon>
    </lineage>
</organism>
<dbReference type="RefSeq" id="WP_064884147.1">
    <property type="nucleotide sequence ID" value="NZ_LZSY01000112.1"/>
</dbReference>
<protein>
    <submittedName>
        <fullName evidence="1">Uncharacterized protein</fullName>
    </submittedName>
</protein>
<dbReference type="AlphaFoldDB" id="A0A1A0VZM5"/>
<evidence type="ECO:0000313" key="2">
    <source>
        <dbReference type="Proteomes" id="UP000094008"/>
    </source>
</evidence>
<evidence type="ECO:0000313" key="1">
    <source>
        <dbReference type="EMBL" id="OBB88659.1"/>
    </source>
</evidence>
<proteinExistence type="predicted"/>
<reference evidence="2" key="1">
    <citation type="submission" date="2016-06" db="EMBL/GenBank/DDBJ databases">
        <authorList>
            <person name="Sutton G."/>
            <person name="Brinkac L."/>
            <person name="Sanka R."/>
            <person name="Adams M."/>
            <person name="Lau E."/>
            <person name="Mehaffy C."/>
            <person name="Tameris M."/>
            <person name="Hatherill M."/>
            <person name="Hanekom W."/>
            <person name="Mahomed H."/>
            <person name="Mcshane H."/>
        </authorList>
    </citation>
    <scope>NUCLEOTIDE SEQUENCE [LARGE SCALE GENOMIC DNA]</scope>
    <source>
        <strain evidence="2">852002-10433_SCH5171157</strain>
    </source>
</reference>
<comment type="caution">
    <text evidence="1">The sequence shown here is derived from an EMBL/GenBank/DDBJ whole genome shotgun (WGS) entry which is preliminary data.</text>
</comment>
<gene>
    <name evidence="1" type="ORF">A5779_00110</name>
</gene>
<dbReference type="EMBL" id="LZSY01000112">
    <property type="protein sequence ID" value="OBB88659.1"/>
    <property type="molecule type" value="Genomic_DNA"/>
</dbReference>
<dbReference type="OrthoDB" id="10017370at2"/>
<name>A0A1A0VZM5_MYCPR</name>